<dbReference type="KEGG" id="eiv:EIN_228270"/>
<keyword evidence="15" id="KW-1185">Reference proteome</keyword>
<dbReference type="Gene3D" id="1.10.510.10">
    <property type="entry name" value="Transferase(Phosphotransferase) domain 1"/>
    <property type="match status" value="1"/>
</dbReference>
<dbReference type="OrthoDB" id="26524at2759"/>
<keyword evidence="4 9" id="KW-0547">Nucleotide-binding</keyword>
<sequence>MFSVILTDNFGDKRQRSFALDKATKGIVVGRHKSCDIILNSMMVSNFHCKIQIKDNNMEKIIVTDTSSNGTQFNGADIGKNNKVEITIDDKIVINMSTNDCYFIVFSKEPVVSLSDIIVKDLDPMCYKKFCFLVRLGDGQYSRVYKAMDQETKEVIALKVLYQTRVNFSLDIIAKRELDIWKNLQHENIVKFLGVYESENNTIFQIEYCEGGDLFTRITTSGKMDEHESAFVFMQLVRGIHYLHSHNVIHRDLKPENILLKENRPYPIIKIADFGMARNELFGTTACGTVHYAAPEVILPKKGGLRYSKECDVWAIGIILYIILSGTHPFSMDNENLLYKQIEKADFNFENHWSNVSQTPKDLIKKMIVFDPSERATTEELLNSEWIERNSVFFPDYRKRAEKETSVQTKKKTEVKLTDIPEELIDECLEEHEQIEQIKEVKGEDKKQEQAKEEKAEEKQENKENN</sequence>
<dbReference type="InterPro" id="IPR000719">
    <property type="entry name" value="Prot_kinase_dom"/>
</dbReference>
<dbReference type="InterPro" id="IPR050205">
    <property type="entry name" value="CDPK_Ser/Thr_kinases"/>
</dbReference>
<evidence type="ECO:0000256" key="10">
    <source>
        <dbReference type="RuleBase" id="RU000304"/>
    </source>
</evidence>
<evidence type="ECO:0000256" key="7">
    <source>
        <dbReference type="ARBA" id="ARBA00047899"/>
    </source>
</evidence>
<dbReference type="PROSITE" id="PS00108">
    <property type="entry name" value="PROTEIN_KINASE_ST"/>
    <property type="match status" value="1"/>
</dbReference>
<dbReference type="SUPFAM" id="SSF49879">
    <property type="entry name" value="SMAD/FHA domain"/>
    <property type="match status" value="1"/>
</dbReference>
<dbReference type="SMART" id="SM00240">
    <property type="entry name" value="FHA"/>
    <property type="match status" value="1"/>
</dbReference>
<dbReference type="InterPro" id="IPR017441">
    <property type="entry name" value="Protein_kinase_ATP_BS"/>
</dbReference>
<dbReference type="CDD" id="cd00060">
    <property type="entry name" value="FHA"/>
    <property type="match status" value="1"/>
</dbReference>
<comment type="catalytic activity">
    <reaction evidence="8">
        <text>L-seryl-[protein] + ATP = O-phospho-L-seryl-[protein] + ADP + H(+)</text>
        <dbReference type="Rhea" id="RHEA:17989"/>
        <dbReference type="Rhea" id="RHEA-COMP:9863"/>
        <dbReference type="Rhea" id="RHEA-COMP:11604"/>
        <dbReference type="ChEBI" id="CHEBI:15378"/>
        <dbReference type="ChEBI" id="CHEBI:29999"/>
        <dbReference type="ChEBI" id="CHEBI:30616"/>
        <dbReference type="ChEBI" id="CHEBI:83421"/>
        <dbReference type="ChEBI" id="CHEBI:456216"/>
        <dbReference type="EC" id="2.7.11.1"/>
    </reaction>
</comment>
<reference evidence="14 15" key="1">
    <citation type="submission" date="2012-10" db="EMBL/GenBank/DDBJ databases">
        <authorList>
            <person name="Zafar N."/>
            <person name="Inman J."/>
            <person name="Hall N."/>
            <person name="Lorenzi H."/>
            <person name="Caler E."/>
        </authorList>
    </citation>
    <scope>NUCLEOTIDE SEQUENCE [LARGE SCALE GENOMIC DNA]</scope>
    <source>
        <strain evidence="14 15">IP1</strain>
    </source>
</reference>
<evidence type="ECO:0000256" key="3">
    <source>
        <dbReference type="ARBA" id="ARBA00022679"/>
    </source>
</evidence>
<dbReference type="EMBL" id="KB206756">
    <property type="protein sequence ID" value="ELP88364.1"/>
    <property type="molecule type" value="Genomic_DNA"/>
</dbReference>
<dbReference type="EC" id="2.7.11.1" evidence="1"/>
<keyword evidence="5 14" id="KW-0418">Kinase</keyword>
<evidence type="ECO:0000256" key="6">
    <source>
        <dbReference type="ARBA" id="ARBA00022840"/>
    </source>
</evidence>
<evidence type="ECO:0000259" key="12">
    <source>
        <dbReference type="PROSITE" id="PS50006"/>
    </source>
</evidence>
<evidence type="ECO:0000313" key="15">
    <source>
        <dbReference type="Proteomes" id="UP000014680"/>
    </source>
</evidence>
<dbReference type="Proteomes" id="UP000014680">
    <property type="component" value="Unassembled WGS sequence"/>
</dbReference>
<evidence type="ECO:0000256" key="11">
    <source>
        <dbReference type="SAM" id="MobiDB-lite"/>
    </source>
</evidence>
<comment type="similarity">
    <text evidence="10">Belongs to the protein kinase superfamily.</text>
</comment>
<dbReference type="InterPro" id="IPR000253">
    <property type="entry name" value="FHA_dom"/>
</dbReference>
<dbReference type="Pfam" id="PF00069">
    <property type="entry name" value="Pkinase"/>
    <property type="match status" value="1"/>
</dbReference>
<protein>
    <recommendedName>
        <fullName evidence="1">non-specific serine/threonine protein kinase</fullName>
        <ecNumber evidence="1">2.7.11.1</ecNumber>
    </recommendedName>
</protein>
<evidence type="ECO:0000256" key="2">
    <source>
        <dbReference type="ARBA" id="ARBA00022527"/>
    </source>
</evidence>
<evidence type="ECO:0000313" key="14">
    <source>
        <dbReference type="EMBL" id="ELP88364.1"/>
    </source>
</evidence>
<feature type="region of interest" description="Disordered" evidence="11">
    <location>
        <begin position="436"/>
        <end position="466"/>
    </location>
</feature>
<keyword evidence="6 9" id="KW-0067">ATP-binding</keyword>
<dbReference type="SUPFAM" id="SSF56112">
    <property type="entry name" value="Protein kinase-like (PK-like)"/>
    <property type="match status" value="1"/>
</dbReference>
<dbReference type="GO" id="GO:0106310">
    <property type="term" value="F:protein serine kinase activity"/>
    <property type="evidence" value="ECO:0007669"/>
    <property type="project" value="RHEA"/>
</dbReference>
<dbReference type="GO" id="GO:0005524">
    <property type="term" value="F:ATP binding"/>
    <property type="evidence" value="ECO:0007669"/>
    <property type="project" value="UniProtKB-UniRule"/>
</dbReference>
<dbReference type="PROSITE" id="PS50006">
    <property type="entry name" value="FHA_DOMAIN"/>
    <property type="match status" value="1"/>
</dbReference>
<dbReference type="CDD" id="cd05117">
    <property type="entry name" value="STKc_CAMK"/>
    <property type="match status" value="1"/>
</dbReference>
<comment type="catalytic activity">
    <reaction evidence="7">
        <text>L-threonyl-[protein] + ATP = O-phospho-L-threonyl-[protein] + ADP + H(+)</text>
        <dbReference type="Rhea" id="RHEA:46608"/>
        <dbReference type="Rhea" id="RHEA-COMP:11060"/>
        <dbReference type="Rhea" id="RHEA-COMP:11605"/>
        <dbReference type="ChEBI" id="CHEBI:15378"/>
        <dbReference type="ChEBI" id="CHEBI:30013"/>
        <dbReference type="ChEBI" id="CHEBI:30616"/>
        <dbReference type="ChEBI" id="CHEBI:61977"/>
        <dbReference type="ChEBI" id="CHEBI:456216"/>
        <dbReference type="EC" id="2.7.11.1"/>
    </reaction>
</comment>
<dbReference type="InterPro" id="IPR008984">
    <property type="entry name" value="SMAD_FHA_dom_sf"/>
</dbReference>
<feature type="domain" description="Protein kinase" evidence="13">
    <location>
        <begin position="130"/>
        <end position="387"/>
    </location>
</feature>
<keyword evidence="2 10" id="KW-0723">Serine/threonine-protein kinase</keyword>
<dbReference type="SMART" id="SM00220">
    <property type="entry name" value="S_TKc"/>
    <property type="match status" value="1"/>
</dbReference>
<feature type="domain" description="FHA" evidence="12">
    <location>
        <begin position="27"/>
        <end position="78"/>
    </location>
</feature>
<evidence type="ECO:0000256" key="1">
    <source>
        <dbReference type="ARBA" id="ARBA00012513"/>
    </source>
</evidence>
<evidence type="ECO:0000256" key="5">
    <source>
        <dbReference type="ARBA" id="ARBA00022777"/>
    </source>
</evidence>
<dbReference type="AlphaFoldDB" id="A0A0A1U2W1"/>
<dbReference type="OMA" id="CINTPSE"/>
<dbReference type="PANTHER" id="PTHR24349">
    <property type="entry name" value="SERINE/THREONINE-PROTEIN KINASE"/>
    <property type="match status" value="1"/>
</dbReference>
<name>A0A0A1U2W1_ENTIV</name>
<proteinExistence type="inferred from homology"/>
<keyword evidence="3 14" id="KW-0808">Transferase</keyword>
<dbReference type="Gene3D" id="2.60.200.20">
    <property type="match status" value="1"/>
</dbReference>
<accession>A0A0A1U2W1</accession>
<dbReference type="InterPro" id="IPR011009">
    <property type="entry name" value="Kinase-like_dom_sf"/>
</dbReference>
<evidence type="ECO:0000259" key="13">
    <source>
        <dbReference type="PROSITE" id="PS50011"/>
    </source>
</evidence>
<dbReference type="Pfam" id="PF00498">
    <property type="entry name" value="FHA"/>
    <property type="match status" value="1"/>
</dbReference>
<dbReference type="VEuPathDB" id="AmoebaDB:EIN_228270"/>
<evidence type="ECO:0000256" key="4">
    <source>
        <dbReference type="ARBA" id="ARBA00022741"/>
    </source>
</evidence>
<feature type="binding site" evidence="9">
    <location>
        <position position="159"/>
    </location>
    <ligand>
        <name>ATP</name>
        <dbReference type="ChEBI" id="CHEBI:30616"/>
    </ligand>
</feature>
<dbReference type="RefSeq" id="XP_004255135.1">
    <property type="nucleotide sequence ID" value="XM_004255087.1"/>
</dbReference>
<dbReference type="InterPro" id="IPR008271">
    <property type="entry name" value="Ser/Thr_kinase_AS"/>
</dbReference>
<organism evidence="14 15">
    <name type="scientific">Entamoeba invadens IP1</name>
    <dbReference type="NCBI Taxonomy" id="370355"/>
    <lineage>
        <taxon>Eukaryota</taxon>
        <taxon>Amoebozoa</taxon>
        <taxon>Evosea</taxon>
        <taxon>Archamoebae</taxon>
        <taxon>Mastigamoebida</taxon>
        <taxon>Entamoebidae</taxon>
        <taxon>Entamoeba</taxon>
    </lineage>
</organism>
<evidence type="ECO:0000256" key="8">
    <source>
        <dbReference type="ARBA" id="ARBA00048679"/>
    </source>
</evidence>
<dbReference type="GeneID" id="14887340"/>
<dbReference type="PROSITE" id="PS50011">
    <property type="entry name" value="PROTEIN_KINASE_DOM"/>
    <property type="match status" value="1"/>
</dbReference>
<dbReference type="PROSITE" id="PS00107">
    <property type="entry name" value="PROTEIN_KINASE_ATP"/>
    <property type="match status" value="1"/>
</dbReference>
<gene>
    <name evidence="14" type="ORF">EIN_228270</name>
</gene>
<dbReference type="GO" id="GO:0004674">
    <property type="term" value="F:protein serine/threonine kinase activity"/>
    <property type="evidence" value="ECO:0007669"/>
    <property type="project" value="UniProtKB-KW"/>
</dbReference>
<evidence type="ECO:0000256" key="9">
    <source>
        <dbReference type="PROSITE-ProRule" id="PRU10141"/>
    </source>
</evidence>
<dbReference type="FunFam" id="1.10.510.10:FF:000571">
    <property type="entry name" value="Maternal embryonic leucine zipper kinase"/>
    <property type="match status" value="1"/>
</dbReference>